<keyword evidence="3" id="KW-1185">Reference proteome</keyword>
<evidence type="ECO:0000313" key="2">
    <source>
        <dbReference type="EMBL" id="QKD82132.1"/>
    </source>
</evidence>
<dbReference type="InterPro" id="IPR008538">
    <property type="entry name" value="Uma2"/>
</dbReference>
<evidence type="ECO:0000313" key="3">
    <source>
        <dbReference type="Proteomes" id="UP000505210"/>
    </source>
</evidence>
<dbReference type="InterPro" id="IPR012296">
    <property type="entry name" value="Nuclease_put_TT1808"/>
</dbReference>
<keyword evidence="2" id="KW-0378">Hydrolase</keyword>
<dbReference type="KEGG" id="theu:HPC62_07915"/>
<dbReference type="InterPro" id="IPR011335">
    <property type="entry name" value="Restrct_endonuc-II-like"/>
</dbReference>
<sequence>MTFTQKLTFADYLALEDSRQEEKLELINGELIALPPEAWLNNDIAMFVFLQLVAIGVPFQRVKVNSCELQTPVLEVGDAANRYPDLVVVEPVHRAHPSQRMTITLEMPPPLWVMEVVSPGKTNRDRDYIRKRAQYAAVGIPEYVIVDPEEQAVLVLRLEQGEYIEAGRYTGERPLQSPTFPALNLTAAQVLSAGQDG</sequence>
<dbReference type="PANTHER" id="PTHR34107:SF2">
    <property type="entry name" value="SLL0888 PROTEIN"/>
    <property type="match status" value="1"/>
</dbReference>
<dbReference type="GO" id="GO:0004519">
    <property type="term" value="F:endonuclease activity"/>
    <property type="evidence" value="ECO:0007669"/>
    <property type="project" value="UniProtKB-KW"/>
</dbReference>
<feature type="domain" description="Putative restriction endonuclease" evidence="1">
    <location>
        <begin position="10"/>
        <end position="187"/>
    </location>
</feature>
<dbReference type="RefSeq" id="WP_172354615.1">
    <property type="nucleotide sequence ID" value="NZ_CP053661.1"/>
</dbReference>
<dbReference type="SUPFAM" id="SSF52980">
    <property type="entry name" value="Restriction endonuclease-like"/>
    <property type="match status" value="1"/>
</dbReference>
<name>A0A6M8B7L9_9CYAN</name>
<keyword evidence="2" id="KW-0540">Nuclease</keyword>
<evidence type="ECO:0000259" key="1">
    <source>
        <dbReference type="Pfam" id="PF05685"/>
    </source>
</evidence>
<dbReference type="AlphaFoldDB" id="A0A6M8B7L9"/>
<gene>
    <name evidence="2" type="ORF">HPC62_07915</name>
</gene>
<dbReference type="Gene3D" id="3.90.1570.10">
    <property type="entry name" value="tt1808, chain A"/>
    <property type="match status" value="1"/>
</dbReference>
<dbReference type="CDD" id="cd06260">
    <property type="entry name" value="DUF820-like"/>
    <property type="match status" value="1"/>
</dbReference>
<protein>
    <submittedName>
        <fullName evidence="2">Uma2 family endonuclease</fullName>
    </submittedName>
</protein>
<reference evidence="2 3" key="1">
    <citation type="submission" date="2020-05" db="EMBL/GenBank/DDBJ databases">
        <title>Complete genome sequence of of a novel Thermoleptolyngbya strain isolated from hot springs of Ganzi, Sichuan China.</title>
        <authorList>
            <person name="Tang J."/>
            <person name="Daroch M."/>
            <person name="Li L."/>
            <person name="Waleron K."/>
            <person name="Waleron M."/>
            <person name="Waleron M."/>
        </authorList>
    </citation>
    <scope>NUCLEOTIDE SEQUENCE [LARGE SCALE GENOMIC DNA]</scope>
    <source>
        <strain evidence="2 3">PKUAC-SCTA183</strain>
    </source>
</reference>
<dbReference type="PANTHER" id="PTHR34107">
    <property type="entry name" value="SLL0198 PROTEIN-RELATED"/>
    <property type="match status" value="1"/>
</dbReference>
<dbReference type="Proteomes" id="UP000505210">
    <property type="component" value="Chromosome"/>
</dbReference>
<accession>A0A6M8B7L9</accession>
<dbReference type="Pfam" id="PF05685">
    <property type="entry name" value="Uma2"/>
    <property type="match status" value="1"/>
</dbReference>
<keyword evidence="2" id="KW-0255">Endonuclease</keyword>
<organism evidence="2 3">
    <name type="scientific">Thermoleptolyngbya sichuanensis A183</name>
    <dbReference type="NCBI Taxonomy" id="2737172"/>
    <lineage>
        <taxon>Bacteria</taxon>
        <taxon>Bacillati</taxon>
        <taxon>Cyanobacteriota</taxon>
        <taxon>Cyanophyceae</taxon>
        <taxon>Oculatellales</taxon>
        <taxon>Oculatellaceae</taxon>
        <taxon>Thermoleptolyngbya</taxon>
        <taxon>Thermoleptolyngbya sichuanensis</taxon>
    </lineage>
</organism>
<proteinExistence type="predicted"/>
<dbReference type="EMBL" id="CP053661">
    <property type="protein sequence ID" value="QKD82132.1"/>
    <property type="molecule type" value="Genomic_DNA"/>
</dbReference>